<dbReference type="CDD" id="cd13630">
    <property type="entry name" value="PBP2_PDT_1"/>
    <property type="match status" value="1"/>
</dbReference>
<sequence length="369" mass="40277">MALAGTVQDKNYPPMTAQLKQLRDKIDAIDSELLKLVSARADIAREIGEIKNGTAYRPEREAQVLARMRELNPGPLENEQVTRLFTEIMSLCRSMEEPLTIAYLGPRGTFSEEAALKRFGSVVTSLPCNSIDDVFRKVEAGKADYGVVPVENSTEGAVGRSLDLLLQTRLKVCGEVALAIHQLLLAHHADLARIRRIYSHPQSFSQCHEWLNANLPHLPASARINAASNADAARLAAEDESAAAVAGKKAGEVYGLTVCAENIEDDPNNTTRFLIIGEPEVAPSGRDKTSLVTSVRNRPGAIHELLAPFAHHGVSMTRLESRPSRAGLWEYVFFVDVEGHQQEPKVSQALRELVGKAAFLKVLGSYPAA</sequence>
<dbReference type="SUPFAM" id="SSF53850">
    <property type="entry name" value="Periplasmic binding protein-like II"/>
    <property type="match status" value="1"/>
</dbReference>
<accession>A0A1I7HB03</accession>
<evidence type="ECO:0000313" key="23">
    <source>
        <dbReference type="EMBL" id="SFU57868.1"/>
    </source>
</evidence>
<reference evidence="23 24" key="1">
    <citation type="submission" date="2016-10" db="EMBL/GenBank/DDBJ databases">
        <authorList>
            <person name="de Groot N.N."/>
        </authorList>
    </citation>
    <scope>NUCLEOTIDE SEQUENCE [LARGE SCALE GENOMIC DNA]</scope>
    <source>
        <strain evidence="23 24">Nl14</strain>
    </source>
</reference>
<dbReference type="PROSITE" id="PS00858">
    <property type="entry name" value="PREPHENATE_DEHYDR_2"/>
    <property type="match status" value="1"/>
</dbReference>
<dbReference type="InterPro" id="IPR010957">
    <property type="entry name" value="G/b/e-P-prot_chorismate_mutase"/>
</dbReference>
<comment type="catalytic activity">
    <reaction evidence="18">
        <text>prephenate + H(+) = 3-phenylpyruvate + CO2 + H2O</text>
        <dbReference type="Rhea" id="RHEA:21648"/>
        <dbReference type="ChEBI" id="CHEBI:15377"/>
        <dbReference type="ChEBI" id="CHEBI:15378"/>
        <dbReference type="ChEBI" id="CHEBI:16526"/>
        <dbReference type="ChEBI" id="CHEBI:18005"/>
        <dbReference type="ChEBI" id="CHEBI:29934"/>
        <dbReference type="EC" id="4.2.1.51"/>
    </reaction>
</comment>
<evidence type="ECO:0000256" key="4">
    <source>
        <dbReference type="ARBA" id="ARBA00004741"/>
    </source>
</evidence>
<comment type="catalytic activity">
    <reaction evidence="1">
        <text>chorismate = prephenate</text>
        <dbReference type="Rhea" id="RHEA:13897"/>
        <dbReference type="ChEBI" id="CHEBI:29748"/>
        <dbReference type="ChEBI" id="CHEBI:29934"/>
        <dbReference type="EC" id="5.4.99.5"/>
    </reaction>
</comment>
<dbReference type="FunFam" id="3.40.190.10:FF:000029">
    <property type="entry name" value="Chorismate mutase/Prephenate dehydratase"/>
    <property type="match status" value="1"/>
</dbReference>
<evidence type="ECO:0000256" key="16">
    <source>
        <dbReference type="ARBA" id="ARBA00031175"/>
    </source>
</evidence>
<evidence type="ECO:0000256" key="15">
    <source>
        <dbReference type="ARBA" id="ARBA00023268"/>
    </source>
</evidence>
<feature type="domain" description="Prephenate dehydratase" evidence="21">
    <location>
        <begin position="100"/>
        <end position="278"/>
    </location>
</feature>
<comment type="function">
    <text evidence="2">Catalyzes the Claisen rearrangement of chorismate to prephenate and the decarboxylation/dehydration of prephenate to phenylpyruvate.</text>
</comment>
<dbReference type="Pfam" id="PF00800">
    <property type="entry name" value="PDT"/>
    <property type="match status" value="1"/>
</dbReference>
<dbReference type="PIRSF" id="PIRSF001500">
    <property type="entry name" value="Chor_mut_pdt_Ppr"/>
    <property type="match status" value="1"/>
</dbReference>
<dbReference type="InterPro" id="IPR002701">
    <property type="entry name" value="CM_II_prokaryot"/>
</dbReference>
<dbReference type="PANTHER" id="PTHR21022">
    <property type="entry name" value="PREPHENATE DEHYDRATASE P PROTEIN"/>
    <property type="match status" value="1"/>
</dbReference>
<dbReference type="AlphaFoldDB" id="A0A1I7HB03"/>
<dbReference type="InterPro" id="IPR036979">
    <property type="entry name" value="CM_dom_sf"/>
</dbReference>
<keyword evidence="15" id="KW-0511">Multifunctional enzyme</keyword>
<evidence type="ECO:0000256" key="9">
    <source>
        <dbReference type="ARBA" id="ARBA00022490"/>
    </source>
</evidence>
<evidence type="ECO:0000256" key="18">
    <source>
        <dbReference type="ARBA" id="ARBA00047848"/>
    </source>
</evidence>
<keyword evidence="10" id="KW-0028">Amino-acid biosynthesis</keyword>
<keyword evidence="13" id="KW-0413">Isomerase</keyword>
<dbReference type="CDD" id="cd04905">
    <property type="entry name" value="ACT_CM-PDT"/>
    <property type="match status" value="1"/>
</dbReference>
<dbReference type="SMART" id="SM00830">
    <property type="entry name" value="CM_2"/>
    <property type="match status" value="1"/>
</dbReference>
<evidence type="ECO:0000256" key="1">
    <source>
        <dbReference type="ARBA" id="ARBA00000824"/>
    </source>
</evidence>
<dbReference type="NCBIfam" id="TIGR01807">
    <property type="entry name" value="CM_P2"/>
    <property type="match status" value="1"/>
</dbReference>
<evidence type="ECO:0000256" key="8">
    <source>
        <dbReference type="ARBA" id="ARBA00014401"/>
    </source>
</evidence>
<name>A0A1I7HB03_9PROT</name>
<dbReference type="InterPro" id="IPR045865">
    <property type="entry name" value="ACT-like_dom_sf"/>
</dbReference>
<gene>
    <name evidence="23" type="ORF">SAMN05216417_10817</name>
</gene>
<dbReference type="Pfam" id="PF01842">
    <property type="entry name" value="ACT"/>
    <property type="match status" value="1"/>
</dbReference>
<proteinExistence type="predicted"/>
<dbReference type="UniPathway" id="UPA00121">
    <property type="reaction ID" value="UER00345"/>
</dbReference>
<dbReference type="PROSITE" id="PS51671">
    <property type="entry name" value="ACT"/>
    <property type="match status" value="1"/>
</dbReference>
<dbReference type="SUPFAM" id="SSF48600">
    <property type="entry name" value="Chorismate mutase II"/>
    <property type="match status" value="1"/>
</dbReference>
<dbReference type="PANTHER" id="PTHR21022:SF19">
    <property type="entry name" value="PREPHENATE DEHYDRATASE-RELATED"/>
    <property type="match status" value="1"/>
</dbReference>
<dbReference type="Gene3D" id="3.30.70.260">
    <property type="match status" value="1"/>
</dbReference>
<comment type="pathway">
    <text evidence="5">Metabolic intermediate biosynthesis; prephenate biosynthesis; prephenate from chorismate: step 1/1.</text>
</comment>
<dbReference type="PROSITE" id="PS51171">
    <property type="entry name" value="PREPHENATE_DEHYDR_3"/>
    <property type="match status" value="1"/>
</dbReference>
<keyword evidence="14" id="KW-0456">Lyase</keyword>
<feature type="domain" description="Chorismate mutase" evidence="20">
    <location>
        <begin position="13"/>
        <end position="100"/>
    </location>
</feature>
<dbReference type="GO" id="GO:0005737">
    <property type="term" value="C:cytoplasm"/>
    <property type="evidence" value="ECO:0007669"/>
    <property type="project" value="UniProtKB-SubCell"/>
</dbReference>
<evidence type="ECO:0000256" key="7">
    <source>
        <dbReference type="ARBA" id="ARBA00013147"/>
    </source>
</evidence>
<dbReference type="NCBIfam" id="NF008865">
    <property type="entry name" value="PRK11898.1"/>
    <property type="match status" value="1"/>
</dbReference>
<dbReference type="Gene3D" id="3.40.190.10">
    <property type="entry name" value="Periplasmic binding protein-like II"/>
    <property type="match status" value="2"/>
</dbReference>
<dbReference type="PROSITE" id="PS51168">
    <property type="entry name" value="CHORISMATE_MUT_2"/>
    <property type="match status" value="1"/>
</dbReference>
<evidence type="ECO:0000259" key="20">
    <source>
        <dbReference type="PROSITE" id="PS51168"/>
    </source>
</evidence>
<protein>
    <recommendedName>
        <fullName evidence="8">Bifunctional chorismate mutase/prephenate dehydratase</fullName>
        <ecNumber evidence="7">4.2.1.51</ecNumber>
        <ecNumber evidence="6">5.4.99.5</ecNumber>
    </recommendedName>
    <alternativeName>
        <fullName evidence="17">Chorismate mutase-prephenate dehydratase</fullName>
    </alternativeName>
    <alternativeName>
        <fullName evidence="16">p-protein</fullName>
    </alternativeName>
</protein>
<evidence type="ECO:0000256" key="3">
    <source>
        <dbReference type="ARBA" id="ARBA00004496"/>
    </source>
</evidence>
<dbReference type="FunFam" id="3.40.190.10:FF:000034">
    <property type="entry name" value="Chorismate mutase/prephenate dehydratase"/>
    <property type="match status" value="1"/>
</dbReference>
<dbReference type="InterPro" id="IPR018528">
    <property type="entry name" value="Preph_deHydtase_CS"/>
</dbReference>
<evidence type="ECO:0000256" key="5">
    <source>
        <dbReference type="ARBA" id="ARBA00004817"/>
    </source>
</evidence>
<dbReference type="Pfam" id="PF01817">
    <property type="entry name" value="CM_2"/>
    <property type="match status" value="1"/>
</dbReference>
<evidence type="ECO:0000313" key="24">
    <source>
        <dbReference type="Proteomes" id="UP000182649"/>
    </source>
</evidence>
<evidence type="ECO:0000256" key="2">
    <source>
        <dbReference type="ARBA" id="ARBA00002364"/>
    </source>
</evidence>
<evidence type="ECO:0000256" key="13">
    <source>
        <dbReference type="ARBA" id="ARBA00023235"/>
    </source>
</evidence>
<dbReference type="Proteomes" id="UP000182649">
    <property type="component" value="Unassembled WGS sequence"/>
</dbReference>
<dbReference type="GO" id="GO:0046417">
    <property type="term" value="P:chorismate metabolic process"/>
    <property type="evidence" value="ECO:0007669"/>
    <property type="project" value="InterPro"/>
</dbReference>
<keyword evidence="11" id="KW-0057">Aromatic amino acid biosynthesis</keyword>
<evidence type="ECO:0000256" key="19">
    <source>
        <dbReference type="PIRSR" id="PIRSR001500-2"/>
    </source>
</evidence>
<organism evidence="23 24">
    <name type="scientific">Nitrosospira multiformis</name>
    <dbReference type="NCBI Taxonomy" id="1231"/>
    <lineage>
        <taxon>Bacteria</taxon>
        <taxon>Pseudomonadati</taxon>
        <taxon>Pseudomonadota</taxon>
        <taxon>Betaproteobacteria</taxon>
        <taxon>Nitrosomonadales</taxon>
        <taxon>Nitrosomonadaceae</taxon>
        <taxon>Nitrosospira</taxon>
    </lineage>
</organism>
<dbReference type="GO" id="GO:0009094">
    <property type="term" value="P:L-phenylalanine biosynthetic process"/>
    <property type="evidence" value="ECO:0007669"/>
    <property type="project" value="UniProtKB-UniPathway"/>
</dbReference>
<dbReference type="GO" id="GO:0004106">
    <property type="term" value="F:chorismate mutase activity"/>
    <property type="evidence" value="ECO:0007669"/>
    <property type="project" value="UniProtKB-EC"/>
</dbReference>
<keyword evidence="12" id="KW-0584">Phenylalanine biosynthesis</keyword>
<dbReference type="InterPro" id="IPR002912">
    <property type="entry name" value="ACT_dom"/>
</dbReference>
<feature type="site" description="Essential for prephenate dehydratase activity" evidence="19">
    <location>
        <position position="271"/>
    </location>
</feature>
<dbReference type="EC" id="5.4.99.5" evidence="6"/>
<dbReference type="InterPro" id="IPR036263">
    <property type="entry name" value="Chorismate_II_sf"/>
</dbReference>
<comment type="subcellular location">
    <subcellularLocation>
        <location evidence="3">Cytoplasm</location>
    </subcellularLocation>
</comment>
<keyword evidence="9" id="KW-0963">Cytoplasm</keyword>
<evidence type="ECO:0000256" key="6">
    <source>
        <dbReference type="ARBA" id="ARBA00012404"/>
    </source>
</evidence>
<evidence type="ECO:0000259" key="21">
    <source>
        <dbReference type="PROSITE" id="PS51171"/>
    </source>
</evidence>
<evidence type="ECO:0000256" key="14">
    <source>
        <dbReference type="ARBA" id="ARBA00023239"/>
    </source>
</evidence>
<evidence type="ECO:0000256" key="10">
    <source>
        <dbReference type="ARBA" id="ARBA00022605"/>
    </source>
</evidence>
<evidence type="ECO:0000256" key="11">
    <source>
        <dbReference type="ARBA" id="ARBA00023141"/>
    </source>
</evidence>
<dbReference type="SUPFAM" id="SSF55021">
    <property type="entry name" value="ACT-like"/>
    <property type="match status" value="1"/>
</dbReference>
<evidence type="ECO:0000256" key="12">
    <source>
        <dbReference type="ARBA" id="ARBA00023222"/>
    </source>
</evidence>
<dbReference type="Gene3D" id="1.20.59.10">
    <property type="entry name" value="Chorismate mutase"/>
    <property type="match status" value="1"/>
</dbReference>
<comment type="pathway">
    <text evidence="4">Amino-acid biosynthesis; L-phenylalanine biosynthesis; phenylpyruvate from prephenate: step 1/1.</text>
</comment>
<dbReference type="GO" id="GO:0004664">
    <property type="term" value="F:prephenate dehydratase activity"/>
    <property type="evidence" value="ECO:0007669"/>
    <property type="project" value="UniProtKB-EC"/>
</dbReference>
<dbReference type="EC" id="4.2.1.51" evidence="7"/>
<dbReference type="EMBL" id="FPBZ01000008">
    <property type="protein sequence ID" value="SFU57868.1"/>
    <property type="molecule type" value="Genomic_DNA"/>
</dbReference>
<dbReference type="InterPro" id="IPR001086">
    <property type="entry name" value="Preph_deHydtase"/>
</dbReference>
<dbReference type="FunFam" id="3.30.70.260:FF:000012">
    <property type="entry name" value="Prephenate dehydratase"/>
    <property type="match status" value="1"/>
</dbReference>
<dbReference type="InterPro" id="IPR008242">
    <property type="entry name" value="Chor_mutase/pphenate_deHydtase"/>
</dbReference>
<dbReference type="UniPathway" id="UPA00120">
    <property type="reaction ID" value="UER00203"/>
</dbReference>
<evidence type="ECO:0000256" key="17">
    <source>
        <dbReference type="ARBA" id="ARBA00031520"/>
    </source>
</evidence>
<evidence type="ECO:0000259" key="22">
    <source>
        <dbReference type="PROSITE" id="PS51671"/>
    </source>
</evidence>
<feature type="domain" description="ACT" evidence="22">
    <location>
        <begin position="290"/>
        <end position="367"/>
    </location>
</feature>